<name>Q5Z924_ORYSJ</name>
<organism evidence="2 3">
    <name type="scientific">Oryza sativa subsp. japonica</name>
    <name type="common">Rice</name>
    <dbReference type="NCBI Taxonomy" id="39947"/>
    <lineage>
        <taxon>Eukaryota</taxon>
        <taxon>Viridiplantae</taxon>
        <taxon>Streptophyta</taxon>
        <taxon>Embryophyta</taxon>
        <taxon>Tracheophyta</taxon>
        <taxon>Spermatophyta</taxon>
        <taxon>Magnoliopsida</taxon>
        <taxon>Liliopsida</taxon>
        <taxon>Poales</taxon>
        <taxon>Poaceae</taxon>
        <taxon>BOP clade</taxon>
        <taxon>Oryzoideae</taxon>
        <taxon>Oryzeae</taxon>
        <taxon>Oryzinae</taxon>
        <taxon>Oryza</taxon>
        <taxon>Oryza sativa</taxon>
    </lineage>
</organism>
<gene>
    <name evidence="2" type="primary">P0528E12.8</name>
</gene>
<proteinExistence type="predicted"/>
<reference evidence="3" key="1">
    <citation type="journal article" date="2005" name="Nature">
        <title>The map-based sequence of the rice genome.</title>
        <authorList>
            <consortium name="International rice genome sequencing project (IRGSP)"/>
            <person name="Matsumoto T."/>
            <person name="Wu J."/>
            <person name="Kanamori H."/>
            <person name="Katayose Y."/>
            <person name="Fujisawa M."/>
            <person name="Namiki N."/>
            <person name="Mizuno H."/>
            <person name="Yamamoto K."/>
            <person name="Antonio B.A."/>
            <person name="Baba T."/>
            <person name="Sakata K."/>
            <person name="Nagamura Y."/>
            <person name="Aoki H."/>
            <person name="Arikawa K."/>
            <person name="Arita K."/>
            <person name="Bito T."/>
            <person name="Chiden Y."/>
            <person name="Fujitsuka N."/>
            <person name="Fukunaka R."/>
            <person name="Hamada M."/>
            <person name="Harada C."/>
            <person name="Hayashi A."/>
            <person name="Hijishita S."/>
            <person name="Honda M."/>
            <person name="Hosokawa S."/>
            <person name="Ichikawa Y."/>
            <person name="Idonuma A."/>
            <person name="Iijima M."/>
            <person name="Ikeda M."/>
            <person name="Ikeno M."/>
            <person name="Ito K."/>
            <person name="Ito S."/>
            <person name="Ito T."/>
            <person name="Ito Y."/>
            <person name="Ito Y."/>
            <person name="Iwabuchi A."/>
            <person name="Kamiya K."/>
            <person name="Karasawa W."/>
            <person name="Kurita K."/>
            <person name="Katagiri S."/>
            <person name="Kikuta A."/>
            <person name="Kobayashi H."/>
            <person name="Kobayashi N."/>
            <person name="Machita K."/>
            <person name="Maehara T."/>
            <person name="Masukawa M."/>
            <person name="Mizubayashi T."/>
            <person name="Mukai Y."/>
            <person name="Nagasaki H."/>
            <person name="Nagata Y."/>
            <person name="Naito S."/>
            <person name="Nakashima M."/>
            <person name="Nakama Y."/>
            <person name="Nakamichi Y."/>
            <person name="Nakamura M."/>
            <person name="Meguro A."/>
            <person name="Negishi M."/>
            <person name="Ohta I."/>
            <person name="Ohta T."/>
            <person name="Okamoto M."/>
            <person name="Ono N."/>
            <person name="Saji S."/>
            <person name="Sakaguchi M."/>
            <person name="Sakai K."/>
            <person name="Shibata M."/>
            <person name="Shimokawa T."/>
            <person name="Song J."/>
            <person name="Takazaki Y."/>
            <person name="Terasawa K."/>
            <person name="Tsugane M."/>
            <person name="Tsuji K."/>
            <person name="Ueda S."/>
            <person name="Waki K."/>
            <person name="Yamagata H."/>
            <person name="Yamamoto M."/>
            <person name="Yamamoto S."/>
            <person name="Yamane H."/>
            <person name="Yoshiki S."/>
            <person name="Yoshihara R."/>
            <person name="Yukawa K."/>
            <person name="Zhong H."/>
            <person name="Yano M."/>
            <person name="Yuan Q."/>
            <person name="Ouyang S."/>
            <person name="Liu J."/>
            <person name="Jones K.M."/>
            <person name="Gansberger K."/>
            <person name="Moffat K."/>
            <person name="Hill J."/>
            <person name="Bera J."/>
            <person name="Fadrosh D."/>
            <person name="Jin S."/>
            <person name="Johri S."/>
            <person name="Kim M."/>
            <person name="Overton L."/>
            <person name="Reardon M."/>
            <person name="Tsitrin T."/>
            <person name="Vuong H."/>
            <person name="Weaver B."/>
            <person name="Ciecko A."/>
            <person name="Tallon L."/>
            <person name="Jackson J."/>
            <person name="Pai G."/>
            <person name="Aken S.V."/>
            <person name="Utterback T."/>
            <person name="Reidmuller S."/>
            <person name="Feldblyum T."/>
            <person name="Hsiao J."/>
            <person name="Zismann V."/>
            <person name="Iobst S."/>
            <person name="de Vazeille A.R."/>
            <person name="Buell C.R."/>
            <person name="Ying K."/>
            <person name="Li Y."/>
            <person name="Lu T."/>
            <person name="Huang Y."/>
            <person name="Zhao Q."/>
            <person name="Feng Q."/>
            <person name="Zhang L."/>
            <person name="Zhu J."/>
            <person name="Weng Q."/>
            <person name="Mu J."/>
            <person name="Lu Y."/>
            <person name="Fan D."/>
            <person name="Liu Y."/>
            <person name="Guan J."/>
            <person name="Zhang Y."/>
            <person name="Yu S."/>
            <person name="Liu X."/>
            <person name="Zhang Y."/>
            <person name="Hong G."/>
            <person name="Han B."/>
            <person name="Choisne N."/>
            <person name="Demange N."/>
            <person name="Orjeda G."/>
            <person name="Samain S."/>
            <person name="Cattolico L."/>
            <person name="Pelletier E."/>
            <person name="Couloux A."/>
            <person name="Segurens B."/>
            <person name="Wincker P."/>
            <person name="D'Hont A."/>
            <person name="Scarpelli C."/>
            <person name="Weissenbach J."/>
            <person name="Salanoubat M."/>
            <person name="Quetier F."/>
            <person name="Yu Y."/>
            <person name="Kim H.R."/>
            <person name="Rambo T."/>
            <person name="Currie J."/>
            <person name="Collura K."/>
            <person name="Luo M."/>
            <person name="Yang T."/>
            <person name="Ammiraju J.S.S."/>
            <person name="Engler F."/>
            <person name="Soderlund C."/>
            <person name="Wing R.A."/>
            <person name="Palmer L.E."/>
            <person name="de la Bastide M."/>
            <person name="Spiegel L."/>
            <person name="Nascimento L."/>
            <person name="Zutavern T."/>
            <person name="O'Shaughnessy A."/>
            <person name="Dike S."/>
            <person name="Dedhia N."/>
            <person name="Preston R."/>
            <person name="Balija V."/>
            <person name="McCombie W.R."/>
            <person name="Chow T."/>
            <person name="Chen H."/>
            <person name="Chung M."/>
            <person name="Chen C."/>
            <person name="Shaw J."/>
            <person name="Wu H."/>
            <person name="Hsiao K."/>
            <person name="Chao Y."/>
            <person name="Chu M."/>
            <person name="Cheng C."/>
            <person name="Hour A."/>
            <person name="Lee P."/>
            <person name="Lin S."/>
            <person name="Lin Y."/>
            <person name="Liou J."/>
            <person name="Liu S."/>
            <person name="Hsing Y."/>
            <person name="Raghuvanshi S."/>
            <person name="Mohanty A."/>
            <person name="Bharti A.K."/>
            <person name="Gaur A."/>
            <person name="Gupta V."/>
            <person name="Kumar D."/>
            <person name="Ravi V."/>
            <person name="Vij S."/>
            <person name="Kapur A."/>
            <person name="Khurana P."/>
            <person name="Khurana P."/>
            <person name="Khurana J.P."/>
            <person name="Tyagi A.K."/>
            <person name="Gaikwad K."/>
            <person name="Singh A."/>
            <person name="Dalal V."/>
            <person name="Srivastava S."/>
            <person name="Dixit A."/>
            <person name="Pal A.K."/>
            <person name="Ghazi I.A."/>
            <person name="Yadav M."/>
            <person name="Pandit A."/>
            <person name="Bhargava A."/>
            <person name="Sureshbabu K."/>
            <person name="Batra K."/>
            <person name="Sharma T.R."/>
            <person name="Mohapatra T."/>
            <person name="Singh N.K."/>
            <person name="Messing J."/>
            <person name="Nelson A.B."/>
            <person name="Fuks G."/>
            <person name="Kavchok S."/>
            <person name="Keizer G."/>
            <person name="Linton E."/>
            <person name="Llaca V."/>
            <person name="Song R."/>
            <person name="Tanyolac B."/>
            <person name="Young S."/>
            <person name="Ho-Il K."/>
            <person name="Hahn J.H."/>
            <person name="Sangsakoo G."/>
            <person name="Vanavichit A."/>
            <person name="de Mattos Luiz.A.T."/>
            <person name="Zimmer P.D."/>
            <person name="Malone G."/>
            <person name="Dellagostin O."/>
            <person name="de Oliveira A.C."/>
            <person name="Bevan M."/>
            <person name="Bancroft I."/>
            <person name="Minx P."/>
            <person name="Cordum H."/>
            <person name="Wilson R."/>
            <person name="Cheng Z."/>
            <person name="Jin W."/>
            <person name="Jiang J."/>
            <person name="Leong S.A."/>
            <person name="Iwama H."/>
            <person name="Gojobori T."/>
            <person name="Itoh T."/>
            <person name="Niimura Y."/>
            <person name="Fujii Y."/>
            <person name="Habara T."/>
            <person name="Sakai H."/>
            <person name="Sato Y."/>
            <person name="Wilson G."/>
            <person name="Kumar K."/>
            <person name="McCouch S."/>
            <person name="Juretic N."/>
            <person name="Hoen D."/>
            <person name="Wright S."/>
            <person name="Bruskiewich R."/>
            <person name="Bureau T."/>
            <person name="Miyao A."/>
            <person name="Hirochika H."/>
            <person name="Nishikawa T."/>
            <person name="Kadowaki K."/>
            <person name="Sugiura M."/>
            <person name="Burr B."/>
            <person name="Sasaki T."/>
        </authorList>
    </citation>
    <scope>NUCLEOTIDE SEQUENCE [LARGE SCALE GENOMIC DNA]</scope>
    <source>
        <strain evidence="3">cv. Nipponbare</strain>
    </source>
</reference>
<sequence length="88" mass="9624">MQQIAKLYILVNHKLLILVNHYRSPSPAACRRSPLGPCAAQPAACCMGREEGEERAGDGMGGKGEEAEGEEEGDRSEREEGRRRGRSI</sequence>
<dbReference type="AlphaFoldDB" id="Q5Z924"/>
<feature type="region of interest" description="Disordered" evidence="1">
    <location>
        <begin position="51"/>
        <end position="88"/>
    </location>
</feature>
<dbReference type="EMBL" id="AP003713">
    <property type="protein sequence ID" value="BAD53730.1"/>
    <property type="molecule type" value="Genomic_DNA"/>
</dbReference>
<reference evidence="3" key="2">
    <citation type="journal article" date="2008" name="Nucleic Acids Res.">
        <title>The rice annotation project database (RAP-DB): 2008 update.</title>
        <authorList>
            <consortium name="The rice annotation project (RAP)"/>
        </authorList>
    </citation>
    <scope>GENOME REANNOTATION</scope>
    <source>
        <strain evidence="3">cv. Nipponbare</strain>
    </source>
</reference>
<evidence type="ECO:0000256" key="1">
    <source>
        <dbReference type="SAM" id="MobiDB-lite"/>
    </source>
</evidence>
<dbReference type="Proteomes" id="UP000000763">
    <property type="component" value="Chromosome 6"/>
</dbReference>
<evidence type="ECO:0000313" key="2">
    <source>
        <dbReference type="EMBL" id="BAD53730.1"/>
    </source>
</evidence>
<accession>Q5Z924</accession>
<protein>
    <submittedName>
        <fullName evidence="2">Uncharacterized protein</fullName>
    </submittedName>
</protein>
<evidence type="ECO:0000313" key="3">
    <source>
        <dbReference type="Proteomes" id="UP000000763"/>
    </source>
</evidence>